<keyword evidence="3" id="KW-1185">Reference proteome</keyword>
<dbReference type="AlphaFoldDB" id="D4Z4U4"/>
<reference evidence="2 3" key="1">
    <citation type="journal article" date="2010" name="J. Bacteriol.">
        <title>Complete genome sequence of the representative gamma-hexachlorocyclohexane-degrading bacterium Sphingobium japonicum UT26.</title>
        <authorList>
            <person name="Nagata Y."/>
            <person name="Ohtsubo Y."/>
            <person name="Endo R."/>
            <person name="Ichikawa N."/>
            <person name="Ankai A."/>
            <person name="Oguchi A."/>
            <person name="Fukui S."/>
            <person name="Fujita N."/>
            <person name="Tsuda M."/>
        </authorList>
    </citation>
    <scope>NUCLEOTIDE SEQUENCE [LARGE SCALE GENOMIC DNA]</scope>
    <source>
        <strain evidence="3">DSM 16413 / CCM 7287 / MTCC 6362 / UT26 / NBRC 101211 / UT26S</strain>
    </source>
</reference>
<dbReference type="Proteomes" id="UP000007753">
    <property type="component" value="Chromosome 1"/>
</dbReference>
<dbReference type="EMBL" id="AP010803">
    <property type="protein sequence ID" value="BAI97626.1"/>
    <property type="molecule type" value="Genomic_DNA"/>
</dbReference>
<dbReference type="HOGENOM" id="CLU_3157909_0_0_5"/>
<name>D4Z4U4_SPHIU</name>
<dbReference type="KEGG" id="sjp:SJA_C1-27920"/>
<accession>D4Z4U4</accession>
<sequence>MKSFNLSPFGLSLSKPFAERSEATSPAAQRGPSTSLRANGHWNKEYQA</sequence>
<evidence type="ECO:0000256" key="1">
    <source>
        <dbReference type="SAM" id="MobiDB-lite"/>
    </source>
</evidence>
<feature type="compositionally biased region" description="Polar residues" evidence="1">
    <location>
        <begin position="23"/>
        <end position="37"/>
    </location>
</feature>
<protein>
    <submittedName>
        <fullName evidence="2">Uncharacterized protein</fullName>
    </submittedName>
</protein>
<organism evidence="2 3">
    <name type="scientific">Sphingobium indicum (strain DSM 16413 / CCM 7287 / MTCC 6362 / UT26 / NBRC 101211 / UT26S)</name>
    <name type="common">Sphingobium japonicum</name>
    <dbReference type="NCBI Taxonomy" id="452662"/>
    <lineage>
        <taxon>Bacteria</taxon>
        <taxon>Pseudomonadati</taxon>
        <taxon>Pseudomonadota</taxon>
        <taxon>Alphaproteobacteria</taxon>
        <taxon>Sphingomonadales</taxon>
        <taxon>Sphingomonadaceae</taxon>
        <taxon>Sphingobium</taxon>
    </lineage>
</organism>
<feature type="region of interest" description="Disordered" evidence="1">
    <location>
        <begin position="17"/>
        <end position="48"/>
    </location>
</feature>
<evidence type="ECO:0000313" key="3">
    <source>
        <dbReference type="Proteomes" id="UP000007753"/>
    </source>
</evidence>
<proteinExistence type="predicted"/>
<evidence type="ECO:0000313" key="2">
    <source>
        <dbReference type="EMBL" id="BAI97626.1"/>
    </source>
</evidence>
<gene>
    <name evidence="2" type="ordered locus">SJA_C1-27920</name>
</gene>